<proteinExistence type="predicted"/>
<keyword evidence="2" id="KW-1185">Reference proteome</keyword>
<organism evidence="1 2">
    <name type="scientific">Trifolium medium</name>
    <dbReference type="NCBI Taxonomy" id="97028"/>
    <lineage>
        <taxon>Eukaryota</taxon>
        <taxon>Viridiplantae</taxon>
        <taxon>Streptophyta</taxon>
        <taxon>Embryophyta</taxon>
        <taxon>Tracheophyta</taxon>
        <taxon>Spermatophyta</taxon>
        <taxon>Magnoliopsida</taxon>
        <taxon>eudicotyledons</taxon>
        <taxon>Gunneridae</taxon>
        <taxon>Pentapetalae</taxon>
        <taxon>rosids</taxon>
        <taxon>fabids</taxon>
        <taxon>Fabales</taxon>
        <taxon>Fabaceae</taxon>
        <taxon>Papilionoideae</taxon>
        <taxon>50 kb inversion clade</taxon>
        <taxon>NPAAA clade</taxon>
        <taxon>Hologalegina</taxon>
        <taxon>IRL clade</taxon>
        <taxon>Trifolieae</taxon>
        <taxon>Trifolium</taxon>
    </lineage>
</organism>
<reference evidence="1 2" key="1">
    <citation type="journal article" date="2018" name="Front. Plant Sci.">
        <title>Red Clover (Trifolium pratense) and Zigzag Clover (T. medium) - A Picture of Genomic Similarities and Differences.</title>
        <authorList>
            <person name="Dluhosova J."/>
            <person name="Istvanek J."/>
            <person name="Nedelnik J."/>
            <person name="Repkova J."/>
        </authorList>
    </citation>
    <scope>NUCLEOTIDE SEQUENCE [LARGE SCALE GENOMIC DNA]</scope>
    <source>
        <strain evidence="2">cv. 10/8</strain>
        <tissue evidence="1">Leaf</tissue>
    </source>
</reference>
<evidence type="ECO:0000313" key="1">
    <source>
        <dbReference type="EMBL" id="MCI60370.1"/>
    </source>
</evidence>
<feature type="non-terminal residue" evidence="1">
    <location>
        <position position="1"/>
    </location>
</feature>
<protein>
    <submittedName>
        <fullName evidence="1">Uncharacterized protein</fullName>
    </submittedName>
</protein>
<name>A0A392TJS9_9FABA</name>
<dbReference type="EMBL" id="LXQA010580198">
    <property type="protein sequence ID" value="MCI60370.1"/>
    <property type="molecule type" value="Genomic_DNA"/>
</dbReference>
<evidence type="ECO:0000313" key="2">
    <source>
        <dbReference type="Proteomes" id="UP000265520"/>
    </source>
</evidence>
<comment type="caution">
    <text evidence="1">The sequence shown here is derived from an EMBL/GenBank/DDBJ whole genome shotgun (WGS) entry which is preliminary data.</text>
</comment>
<sequence length="54" mass="6096">LPALAGNCTQLGEHQARCIRKLCFPDFCCQLRPAWEVPSQAQYTIHTGLTFVDF</sequence>
<dbReference type="AlphaFoldDB" id="A0A392TJS9"/>
<accession>A0A392TJS9</accession>
<dbReference type="Proteomes" id="UP000265520">
    <property type="component" value="Unassembled WGS sequence"/>
</dbReference>